<evidence type="ECO:0000313" key="2">
    <source>
        <dbReference type="EMBL" id="RYR37036.1"/>
    </source>
</evidence>
<accession>A0A445BEF3</accession>
<dbReference type="EMBL" id="SDMP01000009">
    <property type="protein sequence ID" value="RYR37036.1"/>
    <property type="molecule type" value="Genomic_DNA"/>
</dbReference>
<reference evidence="2 3" key="1">
    <citation type="submission" date="2019-01" db="EMBL/GenBank/DDBJ databases">
        <title>Sequencing of cultivated peanut Arachis hypogaea provides insights into genome evolution and oil improvement.</title>
        <authorList>
            <person name="Chen X."/>
        </authorList>
    </citation>
    <scope>NUCLEOTIDE SEQUENCE [LARGE SCALE GENOMIC DNA]</scope>
    <source>
        <strain evidence="3">cv. Fuhuasheng</strain>
        <tissue evidence="2">Leaves</tissue>
    </source>
</reference>
<dbReference type="AlphaFoldDB" id="A0A445BEF3"/>
<evidence type="ECO:0000256" key="1">
    <source>
        <dbReference type="SAM" id="Coils"/>
    </source>
</evidence>
<dbReference type="PANTHER" id="PTHR33878:SF4">
    <property type="entry name" value="OS08G0558900 PROTEIN"/>
    <property type="match status" value="1"/>
</dbReference>
<evidence type="ECO:0000313" key="3">
    <source>
        <dbReference type="Proteomes" id="UP000289738"/>
    </source>
</evidence>
<dbReference type="InterPro" id="IPR045284">
    <property type="entry name" value="At2g27730-like"/>
</dbReference>
<keyword evidence="1" id="KW-0175">Coiled coil</keyword>
<proteinExistence type="predicted"/>
<comment type="caution">
    <text evidence="2">The sequence shown here is derived from an EMBL/GenBank/DDBJ whole genome shotgun (WGS) entry which is preliminary data.</text>
</comment>
<gene>
    <name evidence="2" type="ORF">Ahy_A09g041970</name>
</gene>
<feature type="coiled-coil region" evidence="1">
    <location>
        <begin position="48"/>
        <end position="80"/>
    </location>
</feature>
<protein>
    <recommendedName>
        <fullName evidence="4">ATPase inhibitor</fullName>
    </recommendedName>
</protein>
<dbReference type="Proteomes" id="UP000289738">
    <property type="component" value="Chromosome A09"/>
</dbReference>
<organism evidence="2 3">
    <name type="scientific">Arachis hypogaea</name>
    <name type="common">Peanut</name>
    <dbReference type="NCBI Taxonomy" id="3818"/>
    <lineage>
        <taxon>Eukaryota</taxon>
        <taxon>Viridiplantae</taxon>
        <taxon>Streptophyta</taxon>
        <taxon>Embryophyta</taxon>
        <taxon>Tracheophyta</taxon>
        <taxon>Spermatophyta</taxon>
        <taxon>Magnoliopsida</taxon>
        <taxon>eudicotyledons</taxon>
        <taxon>Gunneridae</taxon>
        <taxon>Pentapetalae</taxon>
        <taxon>rosids</taxon>
        <taxon>fabids</taxon>
        <taxon>Fabales</taxon>
        <taxon>Fabaceae</taxon>
        <taxon>Papilionoideae</taxon>
        <taxon>50 kb inversion clade</taxon>
        <taxon>dalbergioids sensu lato</taxon>
        <taxon>Dalbergieae</taxon>
        <taxon>Pterocarpus clade</taxon>
        <taxon>Arachis</taxon>
    </lineage>
</organism>
<dbReference type="PANTHER" id="PTHR33878">
    <property type="entry name" value="OS08G0559000 PROTEIN"/>
    <property type="match status" value="1"/>
</dbReference>
<dbReference type="STRING" id="3818.A0A445BEF3"/>
<name>A0A445BEF3_ARAHY</name>
<evidence type="ECO:0008006" key="4">
    <source>
        <dbReference type="Google" id="ProtNLM"/>
    </source>
</evidence>
<keyword evidence="3" id="KW-1185">Reference proteome</keyword>
<sequence length="203" mass="22757">MSMNMRSVLLTRGFVTRFMDSTSRGAFSRFYSDKGRVLSEEEQAKENVYIQKWERERLEKQKQQAEKEKAEKDKNASDKIVFRVCLYVEICNHAVSSIKLHEVRYDMILLFASRGSNSADLLLFGCSVRIVDDESVRFDFKTVYVILLGMAKTPAGRVFAGIYPLGVDMGGFLNPQGQAGTCLLIIWGWGGGGTSGTCLVGIR</sequence>